<evidence type="ECO:0000313" key="4">
    <source>
        <dbReference type="Proteomes" id="UP000501802"/>
    </source>
</evidence>
<dbReference type="Pfam" id="PF09917">
    <property type="entry name" value="DUF2147"/>
    <property type="match status" value="1"/>
</dbReference>
<evidence type="ECO:0000259" key="2">
    <source>
        <dbReference type="Pfam" id="PF09917"/>
    </source>
</evidence>
<proteinExistence type="predicted"/>
<feature type="chain" id="PRO_5026032852" evidence="1">
    <location>
        <begin position="21"/>
        <end position="139"/>
    </location>
</feature>
<feature type="signal peptide" evidence="1">
    <location>
        <begin position="1"/>
        <end position="20"/>
    </location>
</feature>
<evidence type="ECO:0000313" key="3">
    <source>
        <dbReference type="EMBL" id="QIP18075.1"/>
    </source>
</evidence>
<dbReference type="AlphaFoldDB" id="A0A6G9B0I4"/>
<dbReference type="InterPro" id="IPR019223">
    <property type="entry name" value="DUF2147"/>
</dbReference>
<dbReference type="Gene3D" id="2.40.128.520">
    <property type="match status" value="1"/>
</dbReference>
<name>A0A6G9B0I4_9BACT</name>
<dbReference type="KEGG" id="spib:G8759_34270"/>
<accession>A0A6G9B0I4</accession>
<organism evidence="3 4">
    <name type="scientific">Spirosoma aureum</name>
    <dbReference type="NCBI Taxonomy" id="2692134"/>
    <lineage>
        <taxon>Bacteria</taxon>
        <taxon>Pseudomonadati</taxon>
        <taxon>Bacteroidota</taxon>
        <taxon>Cytophagia</taxon>
        <taxon>Cytophagales</taxon>
        <taxon>Cytophagaceae</taxon>
        <taxon>Spirosoma</taxon>
    </lineage>
</organism>
<keyword evidence="1" id="KW-0732">Signal</keyword>
<dbReference type="EMBL" id="CP050063">
    <property type="protein sequence ID" value="QIP18075.1"/>
    <property type="molecule type" value="Genomic_DNA"/>
</dbReference>
<dbReference type="Proteomes" id="UP000501802">
    <property type="component" value="Chromosome"/>
</dbReference>
<keyword evidence="4" id="KW-1185">Reference proteome</keyword>
<reference evidence="3 4" key="1">
    <citation type="submission" date="2020-03" db="EMBL/GenBank/DDBJ databases">
        <authorList>
            <person name="Kim M.K."/>
        </authorList>
    </citation>
    <scope>NUCLEOTIDE SEQUENCE [LARGE SCALE GENOMIC DNA]</scope>
    <source>
        <strain evidence="3 4">BT328</strain>
    </source>
</reference>
<sequence>MDRIKLLFLVTALLLAGARADQPADQLLGRWQFPAGGSSVDIYRQAGLYFARVAQVDQAGKQNFGLVKDSLLIRNLHYDGQLWAGGRLMHPKTGIALRVEVEMLQPDAINVTVYKGFKFLNRQFIMTRQQTNKSLPAAN</sequence>
<evidence type="ECO:0000256" key="1">
    <source>
        <dbReference type="SAM" id="SignalP"/>
    </source>
</evidence>
<gene>
    <name evidence="3" type="ORF">G8759_34270</name>
</gene>
<protein>
    <submittedName>
        <fullName evidence="3">DUF2147 domain-containing protein</fullName>
    </submittedName>
</protein>
<feature type="domain" description="DUF2147" evidence="2">
    <location>
        <begin position="29"/>
        <end position="128"/>
    </location>
</feature>